<comment type="caution">
    <text evidence="2">The sequence shown here is derived from an EMBL/GenBank/DDBJ whole genome shotgun (WGS) entry which is preliminary data.</text>
</comment>
<protein>
    <recommendedName>
        <fullName evidence="1">F-box domain-containing protein</fullName>
    </recommendedName>
</protein>
<gene>
    <name evidence="2" type="ORF">B0T17DRAFT_46817</name>
</gene>
<dbReference type="PROSITE" id="PS50181">
    <property type="entry name" value="FBOX"/>
    <property type="match status" value="1"/>
</dbReference>
<dbReference type="Pfam" id="PF00646">
    <property type="entry name" value="F-box"/>
    <property type="match status" value="1"/>
</dbReference>
<dbReference type="InterPro" id="IPR036047">
    <property type="entry name" value="F-box-like_dom_sf"/>
</dbReference>
<dbReference type="EMBL" id="JAULSR010000001">
    <property type="protein sequence ID" value="KAK0635523.1"/>
    <property type="molecule type" value="Genomic_DNA"/>
</dbReference>
<evidence type="ECO:0000313" key="3">
    <source>
        <dbReference type="Proteomes" id="UP001174934"/>
    </source>
</evidence>
<dbReference type="AlphaFoldDB" id="A0AA39XK56"/>
<evidence type="ECO:0000313" key="2">
    <source>
        <dbReference type="EMBL" id="KAK0635523.1"/>
    </source>
</evidence>
<dbReference type="SUPFAM" id="SSF81383">
    <property type="entry name" value="F-box domain"/>
    <property type="match status" value="1"/>
</dbReference>
<keyword evidence="3" id="KW-1185">Reference proteome</keyword>
<evidence type="ECO:0000259" key="1">
    <source>
        <dbReference type="PROSITE" id="PS50181"/>
    </source>
</evidence>
<name>A0AA39XK56_9PEZI</name>
<sequence>MAIVMPRGYRSATEYCFREEQADAIVRVAAYHRKDYDRSVIWFSPREHVDISQSIPTPFPRTSNTGLSSLDQLPLELLDDILLRLDMYSLFKFRQTNLRSRSMVGSLKQYQMVVLHGLNPFCVLLRTRFAVSLADFYYALCTKDCTFCSEFGGFISLLTWDRCCFKCL</sequence>
<dbReference type="InterPro" id="IPR001810">
    <property type="entry name" value="F-box_dom"/>
</dbReference>
<dbReference type="Proteomes" id="UP001174934">
    <property type="component" value="Unassembled WGS sequence"/>
</dbReference>
<proteinExistence type="predicted"/>
<feature type="domain" description="F-box" evidence="1">
    <location>
        <begin position="67"/>
        <end position="113"/>
    </location>
</feature>
<accession>A0AA39XK56</accession>
<reference evidence="2" key="1">
    <citation type="submission" date="2023-06" db="EMBL/GenBank/DDBJ databases">
        <title>Genome-scale phylogeny and comparative genomics of the fungal order Sordariales.</title>
        <authorList>
            <consortium name="Lawrence Berkeley National Laboratory"/>
            <person name="Hensen N."/>
            <person name="Bonometti L."/>
            <person name="Westerberg I."/>
            <person name="Brannstrom I.O."/>
            <person name="Guillou S."/>
            <person name="Cros-Aarteil S."/>
            <person name="Calhoun S."/>
            <person name="Haridas S."/>
            <person name="Kuo A."/>
            <person name="Mondo S."/>
            <person name="Pangilinan J."/>
            <person name="Riley R."/>
            <person name="LaButti K."/>
            <person name="Andreopoulos B."/>
            <person name="Lipzen A."/>
            <person name="Chen C."/>
            <person name="Yanf M."/>
            <person name="Daum C."/>
            <person name="Ng V."/>
            <person name="Clum A."/>
            <person name="Steindorff A."/>
            <person name="Ohm R."/>
            <person name="Martin F."/>
            <person name="Silar P."/>
            <person name="Natvig D."/>
            <person name="Lalanne C."/>
            <person name="Gautier V."/>
            <person name="Ament-velasquez S.L."/>
            <person name="Kruys A."/>
            <person name="Hutchinson M.I."/>
            <person name="Powell A.J."/>
            <person name="Barry K."/>
            <person name="Miller A.N."/>
            <person name="Grigoriev I.V."/>
            <person name="Debuchy R."/>
            <person name="Gladieux P."/>
            <person name="Thoren M.H."/>
            <person name="Johannesson H."/>
        </authorList>
    </citation>
    <scope>NUCLEOTIDE SEQUENCE</scope>
    <source>
        <strain evidence="2">SMH3391-2</strain>
    </source>
</reference>
<organism evidence="2 3">
    <name type="scientific">Bombardia bombarda</name>
    <dbReference type="NCBI Taxonomy" id="252184"/>
    <lineage>
        <taxon>Eukaryota</taxon>
        <taxon>Fungi</taxon>
        <taxon>Dikarya</taxon>
        <taxon>Ascomycota</taxon>
        <taxon>Pezizomycotina</taxon>
        <taxon>Sordariomycetes</taxon>
        <taxon>Sordariomycetidae</taxon>
        <taxon>Sordariales</taxon>
        <taxon>Lasiosphaeriaceae</taxon>
        <taxon>Bombardia</taxon>
    </lineage>
</organism>